<evidence type="ECO:0000256" key="4">
    <source>
        <dbReference type="ARBA" id="ARBA00022840"/>
    </source>
</evidence>
<keyword evidence="5 7" id="KW-1133">Transmembrane helix</keyword>
<dbReference type="GO" id="GO:0016020">
    <property type="term" value="C:membrane"/>
    <property type="evidence" value="ECO:0007669"/>
    <property type="project" value="InterPro"/>
</dbReference>
<dbReference type="Pfam" id="PF00664">
    <property type="entry name" value="ABC_membrane"/>
    <property type="match status" value="1"/>
</dbReference>
<evidence type="ECO:0000256" key="1">
    <source>
        <dbReference type="ARBA" id="ARBA00022448"/>
    </source>
</evidence>
<reference evidence="9 10" key="1">
    <citation type="submission" date="2019-10" db="EMBL/GenBank/DDBJ databases">
        <title>Assembly and Annotation for the nematode Trichostrongylus colubriformis.</title>
        <authorList>
            <person name="Martin J."/>
        </authorList>
    </citation>
    <scope>NUCLEOTIDE SEQUENCE [LARGE SCALE GENOMIC DNA]</scope>
    <source>
        <strain evidence="9">G859</strain>
        <tissue evidence="9">Whole worm</tissue>
    </source>
</reference>
<gene>
    <name evidence="9" type="ORF">GCK32_014506</name>
</gene>
<evidence type="ECO:0000256" key="2">
    <source>
        <dbReference type="ARBA" id="ARBA00022692"/>
    </source>
</evidence>
<dbReference type="FunFam" id="1.20.1560.10:FF:000081">
    <property type="entry name" value="Protein CBG24505"/>
    <property type="match status" value="1"/>
</dbReference>
<protein>
    <submittedName>
        <fullName evidence="9">ABC transmembrane type-1 domain-containing protein</fullName>
    </submittedName>
</protein>
<keyword evidence="6 7" id="KW-0472">Membrane</keyword>
<dbReference type="InterPro" id="IPR011527">
    <property type="entry name" value="ABC1_TM_dom"/>
</dbReference>
<evidence type="ECO:0000256" key="3">
    <source>
        <dbReference type="ARBA" id="ARBA00022741"/>
    </source>
</evidence>
<feature type="non-terminal residue" evidence="9">
    <location>
        <position position="315"/>
    </location>
</feature>
<dbReference type="SUPFAM" id="SSF90123">
    <property type="entry name" value="ABC transporter transmembrane region"/>
    <property type="match status" value="1"/>
</dbReference>
<evidence type="ECO:0000259" key="8">
    <source>
        <dbReference type="PROSITE" id="PS50929"/>
    </source>
</evidence>
<sequence length="315" mass="36327">MEVDRESHQDEMPAVKPPSIIWCLFILFKWDIVSAMFSKALSDILQFCNPLLLRSLIRFTEDSRRPLWEGIFIAITMLITSELSSLMQSHYYYLMCRVGTRIQTCLTAAIYRKTLRLSSTVRRSKTVGEIVNLMAIDIDRFQQISPQTMQYWSNPLQIGLALFFLWHQVGVSVLSGVAVMVLLLPLNFFITMLIRKHQVQQMHYKDERTKMVNEILNGIKVIKLYAWEPPMEQVITDLREKELACIRKAAFLRTLSDMFNSASPFLVALSTFATFIIVDESNVLTPEIAFVSLTLFNQLRTPMSQVAELITQTVQ</sequence>
<dbReference type="CDD" id="cd18595">
    <property type="entry name" value="ABC_6TM_MRP1_2_3_6_D1_like"/>
    <property type="match status" value="1"/>
</dbReference>
<dbReference type="Gene3D" id="1.20.1560.10">
    <property type="entry name" value="ABC transporter type 1, transmembrane domain"/>
    <property type="match status" value="1"/>
</dbReference>
<keyword evidence="10" id="KW-1185">Reference proteome</keyword>
<dbReference type="Proteomes" id="UP001331761">
    <property type="component" value="Unassembled WGS sequence"/>
</dbReference>
<dbReference type="AlphaFoldDB" id="A0AAN8F117"/>
<dbReference type="InterPro" id="IPR036640">
    <property type="entry name" value="ABC1_TM_sf"/>
</dbReference>
<feature type="domain" description="ABC transmembrane type-1" evidence="8">
    <location>
        <begin position="35"/>
        <end position="315"/>
    </location>
</feature>
<keyword evidence="3" id="KW-0547">Nucleotide-binding</keyword>
<keyword evidence="1" id="KW-0813">Transport</keyword>
<comment type="caution">
    <text evidence="9">The sequence shown here is derived from an EMBL/GenBank/DDBJ whole genome shotgun (WGS) entry which is preliminary data.</text>
</comment>
<proteinExistence type="predicted"/>
<organism evidence="9 10">
    <name type="scientific">Trichostrongylus colubriformis</name>
    <name type="common">Black scour worm</name>
    <dbReference type="NCBI Taxonomy" id="6319"/>
    <lineage>
        <taxon>Eukaryota</taxon>
        <taxon>Metazoa</taxon>
        <taxon>Ecdysozoa</taxon>
        <taxon>Nematoda</taxon>
        <taxon>Chromadorea</taxon>
        <taxon>Rhabditida</taxon>
        <taxon>Rhabditina</taxon>
        <taxon>Rhabditomorpha</taxon>
        <taxon>Strongyloidea</taxon>
        <taxon>Trichostrongylidae</taxon>
        <taxon>Trichostrongylus</taxon>
    </lineage>
</organism>
<dbReference type="InterPro" id="IPR050173">
    <property type="entry name" value="ABC_transporter_C-like"/>
</dbReference>
<accession>A0AAN8F117</accession>
<dbReference type="GO" id="GO:0005524">
    <property type="term" value="F:ATP binding"/>
    <property type="evidence" value="ECO:0007669"/>
    <property type="project" value="UniProtKB-KW"/>
</dbReference>
<dbReference type="EMBL" id="WIXE01023143">
    <property type="protein sequence ID" value="KAK5966774.1"/>
    <property type="molecule type" value="Genomic_DNA"/>
</dbReference>
<evidence type="ECO:0000256" key="7">
    <source>
        <dbReference type="SAM" id="Phobius"/>
    </source>
</evidence>
<evidence type="ECO:0000256" key="5">
    <source>
        <dbReference type="ARBA" id="ARBA00022989"/>
    </source>
</evidence>
<dbReference type="PANTHER" id="PTHR24223:SF342">
    <property type="entry name" value="MULTIDRUG RESISTANCE-ASSOCIATED PROTEIN 1"/>
    <property type="match status" value="1"/>
</dbReference>
<keyword evidence="4" id="KW-0067">ATP-binding</keyword>
<feature type="transmembrane region" description="Helical" evidence="7">
    <location>
        <begin position="173"/>
        <end position="194"/>
    </location>
</feature>
<dbReference type="GO" id="GO:0140359">
    <property type="term" value="F:ABC-type transporter activity"/>
    <property type="evidence" value="ECO:0007669"/>
    <property type="project" value="InterPro"/>
</dbReference>
<keyword evidence="2 7" id="KW-0812">Transmembrane</keyword>
<evidence type="ECO:0000256" key="6">
    <source>
        <dbReference type="ARBA" id="ARBA00023136"/>
    </source>
</evidence>
<evidence type="ECO:0000313" key="9">
    <source>
        <dbReference type="EMBL" id="KAK5966774.1"/>
    </source>
</evidence>
<dbReference type="PROSITE" id="PS50929">
    <property type="entry name" value="ABC_TM1F"/>
    <property type="match status" value="1"/>
</dbReference>
<name>A0AAN8F117_TRICO</name>
<evidence type="ECO:0000313" key="10">
    <source>
        <dbReference type="Proteomes" id="UP001331761"/>
    </source>
</evidence>
<dbReference type="PANTHER" id="PTHR24223">
    <property type="entry name" value="ATP-BINDING CASSETTE SUB-FAMILY C"/>
    <property type="match status" value="1"/>
</dbReference>